<gene>
    <name evidence="1" type="ordered locus">Geob_0288</name>
</gene>
<name>B9M9A1_GEODF</name>
<dbReference type="KEGG" id="geo:Geob_0288"/>
<organism evidence="1 2">
    <name type="scientific">Geotalea daltonii (strain DSM 22248 / JCM 15807 / FRC-32)</name>
    <name type="common">Geobacter daltonii</name>
    <dbReference type="NCBI Taxonomy" id="316067"/>
    <lineage>
        <taxon>Bacteria</taxon>
        <taxon>Pseudomonadati</taxon>
        <taxon>Thermodesulfobacteriota</taxon>
        <taxon>Desulfuromonadia</taxon>
        <taxon>Geobacterales</taxon>
        <taxon>Geobacteraceae</taxon>
        <taxon>Geotalea</taxon>
    </lineage>
</organism>
<dbReference type="Proteomes" id="UP000007721">
    <property type="component" value="Chromosome"/>
</dbReference>
<accession>B9M9A1</accession>
<proteinExistence type="predicted"/>
<sequence length="67" mass="7773">MAEKLKDKDYDLISVIYNASQAADTCNQYMRDADQEGDREARQYFNEVLETNANLVQKGKDLLKNRL</sequence>
<dbReference type="eggNOG" id="ENOG5033G41">
    <property type="taxonomic scope" value="Bacteria"/>
</dbReference>
<evidence type="ECO:0000313" key="1">
    <source>
        <dbReference type="EMBL" id="ACM18659.1"/>
    </source>
</evidence>
<dbReference type="EMBL" id="CP001390">
    <property type="protein sequence ID" value="ACM18659.1"/>
    <property type="molecule type" value="Genomic_DNA"/>
</dbReference>
<evidence type="ECO:0000313" key="2">
    <source>
        <dbReference type="Proteomes" id="UP000007721"/>
    </source>
</evidence>
<reference evidence="1 2" key="1">
    <citation type="submission" date="2009-01" db="EMBL/GenBank/DDBJ databases">
        <title>Complete sequence of Geobacter sp. FRC-32.</title>
        <authorList>
            <consortium name="US DOE Joint Genome Institute"/>
            <person name="Lucas S."/>
            <person name="Copeland A."/>
            <person name="Lapidus A."/>
            <person name="Glavina del Rio T."/>
            <person name="Dalin E."/>
            <person name="Tice H."/>
            <person name="Bruce D."/>
            <person name="Goodwin L."/>
            <person name="Pitluck S."/>
            <person name="Saunders E."/>
            <person name="Brettin T."/>
            <person name="Detter J.C."/>
            <person name="Han C."/>
            <person name="Larimer F."/>
            <person name="Land M."/>
            <person name="Hauser L."/>
            <person name="Kyrpides N."/>
            <person name="Ovchinnikova G."/>
            <person name="Kostka J."/>
            <person name="Richardson P."/>
        </authorList>
    </citation>
    <scope>NUCLEOTIDE SEQUENCE [LARGE SCALE GENOMIC DNA]</scope>
    <source>
        <strain evidence="2">DSM 22248 / JCM 15807 / FRC-32</strain>
    </source>
</reference>
<dbReference type="RefSeq" id="WP_012645388.1">
    <property type="nucleotide sequence ID" value="NC_011979.1"/>
</dbReference>
<dbReference type="STRING" id="316067.Geob_0288"/>
<dbReference type="AlphaFoldDB" id="B9M9A1"/>
<keyword evidence="2" id="KW-1185">Reference proteome</keyword>
<dbReference type="HOGENOM" id="CLU_179332_2_1_7"/>
<protein>
    <submittedName>
        <fullName evidence="1">Uncharacterized protein</fullName>
    </submittedName>
</protein>